<gene>
    <name evidence="2" type="ORF">THAOC_13818</name>
</gene>
<proteinExistence type="predicted"/>
<accession>K0SWG9</accession>
<feature type="region of interest" description="Disordered" evidence="1">
    <location>
        <begin position="28"/>
        <end position="58"/>
    </location>
</feature>
<evidence type="ECO:0000256" key="1">
    <source>
        <dbReference type="SAM" id="MobiDB-lite"/>
    </source>
</evidence>
<protein>
    <submittedName>
        <fullName evidence="2">Uncharacterized protein</fullName>
    </submittedName>
</protein>
<sequence length="320" mass="33265">VFSNSVGTSESRAALSWSGVERRSVSRAAVTSGGKSIEPTADDIASATDRSVDGGGGGGGGGTRAFSLVLVVLVTVFLLNLGENPLADDRSSAPQAAISNLMVPHLNILGGRMVEWQKYDNASVRYRFAAVSPCRAPCRLAAPRGLFFIGSSSNRLKKSKFALAYGSHGAADTSSRLLGGANSREDDNCLRSSNLFPYCPIAKCGLGLQGRGRGGHPDTGAEVNGERHSRGGPLGDKGDRVLGRRPPGSFAVKYEWSEEADVEPEAGLATMLIGVVLVSLMGMLGGCASGESDDDEKLHLASQRAYNSGTELAGGYAKSL</sequence>
<reference evidence="2 3" key="1">
    <citation type="journal article" date="2012" name="Genome Biol.">
        <title>Genome and low-iron response of an oceanic diatom adapted to chronic iron limitation.</title>
        <authorList>
            <person name="Lommer M."/>
            <person name="Specht M."/>
            <person name="Roy A.S."/>
            <person name="Kraemer L."/>
            <person name="Andreson R."/>
            <person name="Gutowska M.A."/>
            <person name="Wolf J."/>
            <person name="Bergner S.V."/>
            <person name="Schilhabel M.B."/>
            <person name="Klostermeier U.C."/>
            <person name="Beiko R.G."/>
            <person name="Rosenstiel P."/>
            <person name="Hippler M."/>
            <person name="Laroche J."/>
        </authorList>
    </citation>
    <scope>NUCLEOTIDE SEQUENCE [LARGE SCALE GENOMIC DNA]</scope>
    <source>
        <strain evidence="2 3">CCMP1005</strain>
    </source>
</reference>
<dbReference type="EMBL" id="AGNL01015985">
    <property type="protein sequence ID" value="EJK65331.1"/>
    <property type="molecule type" value="Genomic_DNA"/>
</dbReference>
<dbReference type="Proteomes" id="UP000266841">
    <property type="component" value="Unassembled WGS sequence"/>
</dbReference>
<name>K0SWG9_THAOC</name>
<dbReference type="AlphaFoldDB" id="K0SWG9"/>
<keyword evidence="3" id="KW-1185">Reference proteome</keyword>
<comment type="caution">
    <text evidence="2">The sequence shown here is derived from an EMBL/GenBank/DDBJ whole genome shotgun (WGS) entry which is preliminary data.</text>
</comment>
<organism evidence="2 3">
    <name type="scientific">Thalassiosira oceanica</name>
    <name type="common">Marine diatom</name>
    <dbReference type="NCBI Taxonomy" id="159749"/>
    <lineage>
        <taxon>Eukaryota</taxon>
        <taxon>Sar</taxon>
        <taxon>Stramenopiles</taxon>
        <taxon>Ochrophyta</taxon>
        <taxon>Bacillariophyta</taxon>
        <taxon>Coscinodiscophyceae</taxon>
        <taxon>Thalassiosirophycidae</taxon>
        <taxon>Thalassiosirales</taxon>
        <taxon>Thalassiosiraceae</taxon>
        <taxon>Thalassiosira</taxon>
    </lineage>
</organism>
<feature type="non-terminal residue" evidence="2">
    <location>
        <position position="1"/>
    </location>
</feature>
<feature type="region of interest" description="Disordered" evidence="1">
    <location>
        <begin position="212"/>
        <end position="244"/>
    </location>
</feature>
<evidence type="ECO:0000313" key="2">
    <source>
        <dbReference type="EMBL" id="EJK65331.1"/>
    </source>
</evidence>
<evidence type="ECO:0000313" key="3">
    <source>
        <dbReference type="Proteomes" id="UP000266841"/>
    </source>
</evidence>